<reference evidence="2 3" key="1">
    <citation type="journal article" date="2019" name="Sci. Rep.">
        <title>Orb-weaving spider Araneus ventricosus genome elucidates the spidroin gene catalogue.</title>
        <authorList>
            <person name="Kono N."/>
            <person name="Nakamura H."/>
            <person name="Ohtoshi R."/>
            <person name="Moran D.A.P."/>
            <person name="Shinohara A."/>
            <person name="Yoshida Y."/>
            <person name="Fujiwara M."/>
            <person name="Mori M."/>
            <person name="Tomita M."/>
            <person name="Arakawa K."/>
        </authorList>
    </citation>
    <scope>NUCLEOTIDE SEQUENCE [LARGE SCALE GENOMIC DNA]</scope>
</reference>
<dbReference type="AlphaFoldDB" id="A0A4Y2LIZ1"/>
<sequence length="129" mass="14928">MHYRLFRSPPTTPPVRLTPTHSPPPPHGGFWLLERAPYPPGSNFSSLTPTYFPLSDTPTGDSSHEENQLRWNSELSLCLRQLSSEFHIDEWVCHPVFQKMLSGTLVNVPLYSRGRLLFFRKKSFLELYL</sequence>
<evidence type="ECO:0000313" key="3">
    <source>
        <dbReference type="Proteomes" id="UP000499080"/>
    </source>
</evidence>
<name>A0A4Y2LIZ1_ARAVE</name>
<protein>
    <submittedName>
        <fullName evidence="2">Uncharacterized protein</fullName>
    </submittedName>
</protein>
<evidence type="ECO:0000256" key="1">
    <source>
        <dbReference type="SAM" id="MobiDB-lite"/>
    </source>
</evidence>
<dbReference type="EMBL" id="BGPR01005941">
    <property type="protein sequence ID" value="GBN14731.1"/>
    <property type="molecule type" value="Genomic_DNA"/>
</dbReference>
<keyword evidence="3" id="KW-1185">Reference proteome</keyword>
<evidence type="ECO:0000313" key="2">
    <source>
        <dbReference type="EMBL" id="GBN14731.1"/>
    </source>
</evidence>
<organism evidence="2 3">
    <name type="scientific">Araneus ventricosus</name>
    <name type="common">Orbweaver spider</name>
    <name type="synonym">Epeira ventricosa</name>
    <dbReference type="NCBI Taxonomy" id="182803"/>
    <lineage>
        <taxon>Eukaryota</taxon>
        <taxon>Metazoa</taxon>
        <taxon>Ecdysozoa</taxon>
        <taxon>Arthropoda</taxon>
        <taxon>Chelicerata</taxon>
        <taxon>Arachnida</taxon>
        <taxon>Araneae</taxon>
        <taxon>Araneomorphae</taxon>
        <taxon>Entelegynae</taxon>
        <taxon>Araneoidea</taxon>
        <taxon>Araneidae</taxon>
        <taxon>Araneus</taxon>
    </lineage>
</organism>
<dbReference type="Proteomes" id="UP000499080">
    <property type="component" value="Unassembled WGS sequence"/>
</dbReference>
<gene>
    <name evidence="2" type="ORF">AVEN_219938_1</name>
</gene>
<feature type="region of interest" description="Disordered" evidence="1">
    <location>
        <begin position="1"/>
        <end position="22"/>
    </location>
</feature>
<proteinExistence type="predicted"/>
<comment type="caution">
    <text evidence="2">The sequence shown here is derived from an EMBL/GenBank/DDBJ whole genome shotgun (WGS) entry which is preliminary data.</text>
</comment>
<accession>A0A4Y2LIZ1</accession>